<gene>
    <name evidence="2" type="ORF">LCGC14_1513590</name>
</gene>
<keyword evidence="1" id="KW-0175">Coiled coil</keyword>
<evidence type="ECO:0000256" key="1">
    <source>
        <dbReference type="SAM" id="Coils"/>
    </source>
</evidence>
<feature type="coiled-coil region" evidence="1">
    <location>
        <begin position="47"/>
        <end position="88"/>
    </location>
</feature>
<evidence type="ECO:0000313" key="2">
    <source>
        <dbReference type="EMBL" id="KKM63230.1"/>
    </source>
</evidence>
<dbReference type="Gene3D" id="1.20.5.400">
    <property type="match status" value="1"/>
</dbReference>
<protein>
    <submittedName>
        <fullName evidence="2">Uncharacterized protein</fullName>
    </submittedName>
</protein>
<name>A0A0F9LGA7_9ZZZZ</name>
<reference evidence="2" key="1">
    <citation type="journal article" date="2015" name="Nature">
        <title>Complex archaea that bridge the gap between prokaryotes and eukaryotes.</title>
        <authorList>
            <person name="Spang A."/>
            <person name="Saw J.H."/>
            <person name="Jorgensen S.L."/>
            <person name="Zaremba-Niedzwiedzka K."/>
            <person name="Martijn J."/>
            <person name="Lind A.E."/>
            <person name="van Eijk R."/>
            <person name="Schleper C."/>
            <person name="Guy L."/>
            <person name="Ettema T.J."/>
        </authorList>
    </citation>
    <scope>NUCLEOTIDE SEQUENCE</scope>
</reference>
<accession>A0A0F9LGA7</accession>
<comment type="caution">
    <text evidence="2">The sequence shown here is derived from an EMBL/GenBank/DDBJ whole genome shotgun (WGS) entry which is preliminary data.</text>
</comment>
<dbReference type="AlphaFoldDB" id="A0A0F9LGA7"/>
<organism evidence="2">
    <name type="scientific">marine sediment metagenome</name>
    <dbReference type="NCBI Taxonomy" id="412755"/>
    <lineage>
        <taxon>unclassified sequences</taxon>
        <taxon>metagenomes</taxon>
        <taxon>ecological metagenomes</taxon>
    </lineage>
</organism>
<dbReference type="EMBL" id="LAZR01011137">
    <property type="protein sequence ID" value="KKM63230.1"/>
    <property type="molecule type" value="Genomic_DNA"/>
</dbReference>
<sequence length="233" mass="26376">MGNAGAIGFAFFVWNGTNSDLDDLIDQVNSMTGPSNTTAPTDLTDELNNLTDAFNNLTYEFNNLTDEFNNLTDEFNDLESEFSNLTKTIVVGIWTGLDENIDNAPHISLQDWLLELEDNVLINTDYISVSNMNTRIALLKSGWYRIHLNTLLGSSNPVIRGKTCYVLILKDGTNIFTNWHTFPDTQTWYRVDLSVFVYSDGTNYLEINGYSSYDFSPSHVNLNNQFTIEYVVV</sequence>
<proteinExistence type="predicted"/>